<dbReference type="AlphaFoldDB" id="A0AAD6YIF1"/>
<keyword evidence="1" id="KW-0472">Membrane</keyword>
<proteinExistence type="predicted"/>
<keyword evidence="3" id="KW-1185">Reference proteome</keyword>
<feature type="non-terminal residue" evidence="2">
    <location>
        <position position="1"/>
    </location>
</feature>
<dbReference type="Proteomes" id="UP001219525">
    <property type="component" value="Unassembled WGS sequence"/>
</dbReference>
<keyword evidence="1" id="KW-1133">Transmembrane helix</keyword>
<feature type="transmembrane region" description="Helical" evidence="1">
    <location>
        <begin position="103"/>
        <end position="121"/>
    </location>
</feature>
<name>A0AAD6YIF1_9AGAR</name>
<evidence type="ECO:0000313" key="3">
    <source>
        <dbReference type="Proteomes" id="UP001219525"/>
    </source>
</evidence>
<feature type="transmembrane region" description="Helical" evidence="1">
    <location>
        <begin position="163"/>
        <end position="182"/>
    </location>
</feature>
<feature type="transmembrane region" description="Helical" evidence="1">
    <location>
        <begin position="127"/>
        <end position="151"/>
    </location>
</feature>
<reference evidence="2" key="1">
    <citation type="submission" date="2023-03" db="EMBL/GenBank/DDBJ databases">
        <title>Massive genome expansion in bonnet fungi (Mycena s.s.) driven by repeated elements and novel gene families across ecological guilds.</title>
        <authorList>
            <consortium name="Lawrence Berkeley National Laboratory"/>
            <person name="Harder C.B."/>
            <person name="Miyauchi S."/>
            <person name="Viragh M."/>
            <person name="Kuo A."/>
            <person name="Thoen E."/>
            <person name="Andreopoulos B."/>
            <person name="Lu D."/>
            <person name="Skrede I."/>
            <person name="Drula E."/>
            <person name="Henrissat B."/>
            <person name="Morin E."/>
            <person name="Kohler A."/>
            <person name="Barry K."/>
            <person name="LaButti K."/>
            <person name="Morin E."/>
            <person name="Salamov A."/>
            <person name="Lipzen A."/>
            <person name="Mereny Z."/>
            <person name="Hegedus B."/>
            <person name="Baldrian P."/>
            <person name="Stursova M."/>
            <person name="Weitz H."/>
            <person name="Taylor A."/>
            <person name="Grigoriev I.V."/>
            <person name="Nagy L.G."/>
            <person name="Martin F."/>
            <person name="Kauserud H."/>
        </authorList>
    </citation>
    <scope>NUCLEOTIDE SEQUENCE</scope>
    <source>
        <strain evidence="2">9144</strain>
    </source>
</reference>
<comment type="caution">
    <text evidence="2">The sequence shown here is derived from an EMBL/GenBank/DDBJ whole genome shotgun (WGS) entry which is preliminary data.</text>
</comment>
<gene>
    <name evidence="2" type="ORF">GGX14DRAFT_442488</name>
</gene>
<keyword evidence="1" id="KW-0812">Transmembrane</keyword>
<organism evidence="2 3">
    <name type="scientific">Mycena pura</name>
    <dbReference type="NCBI Taxonomy" id="153505"/>
    <lineage>
        <taxon>Eukaryota</taxon>
        <taxon>Fungi</taxon>
        <taxon>Dikarya</taxon>
        <taxon>Basidiomycota</taxon>
        <taxon>Agaricomycotina</taxon>
        <taxon>Agaricomycetes</taxon>
        <taxon>Agaricomycetidae</taxon>
        <taxon>Agaricales</taxon>
        <taxon>Marasmiineae</taxon>
        <taxon>Mycenaceae</taxon>
        <taxon>Mycena</taxon>
    </lineage>
</organism>
<protein>
    <recommendedName>
        <fullName evidence="4">Transmembrane protein</fullName>
    </recommendedName>
</protein>
<dbReference type="EMBL" id="JARJCW010000016">
    <property type="protein sequence ID" value="KAJ7215923.1"/>
    <property type="molecule type" value="Genomic_DNA"/>
</dbReference>
<evidence type="ECO:0008006" key="4">
    <source>
        <dbReference type="Google" id="ProtNLM"/>
    </source>
</evidence>
<evidence type="ECO:0000313" key="2">
    <source>
        <dbReference type="EMBL" id="KAJ7215923.1"/>
    </source>
</evidence>
<accession>A0AAD6YIF1</accession>
<evidence type="ECO:0000256" key="1">
    <source>
        <dbReference type="SAM" id="Phobius"/>
    </source>
</evidence>
<sequence>MMITLGSQHNPSTSQNSGVRQLMRRSSKCILTLYHHRDHLPLSLPRVSPHRGLGFPRLRTFLLKHGAGSRSLSINAPFLQCVCSLVTPPPYVIYAAAPHTSRAYILFYARAVVLCVMYTLMLLSTRAFILFASYPLVLCCRFYFLPCIYSIFSESLVGPRRSLFLPITLCRLSLAYLLYFAFFSSFL</sequence>